<dbReference type="InterPro" id="IPR036872">
    <property type="entry name" value="CH_dom_sf"/>
</dbReference>
<dbReference type="GO" id="GO:0051015">
    <property type="term" value="F:actin filament binding"/>
    <property type="evidence" value="ECO:0007669"/>
    <property type="project" value="TreeGrafter"/>
</dbReference>
<dbReference type="EMBL" id="LMYN01000048">
    <property type="protein sequence ID" value="KSA01605.1"/>
    <property type="molecule type" value="Genomic_DNA"/>
</dbReference>
<keyword evidence="6" id="KW-1185">Reference proteome</keyword>
<dbReference type="PROSITE" id="PS50096">
    <property type="entry name" value="IQ"/>
    <property type="match status" value="4"/>
</dbReference>
<feature type="compositionally biased region" description="Low complexity" evidence="2">
    <location>
        <begin position="90"/>
        <end position="104"/>
    </location>
</feature>
<feature type="domain" description="Calponin-homology (CH)" evidence="4">
    <location>
        <begin position="185"/>
        <end position="292"/>
    </location>
</feature>
<feature type="coiled-coil region" evidence="1">
    <location>
        <begin position="828"/>
        <end position="862"/>
    </location>
</feature>
<accession>A0A0V1PZY3</accession>
<dbReference type="Pfam" id="PF00612">
    <property type="entry name" value="IQ"/>
    <property type="match status" value="1"/>
</dbReference>
<dbReference type="InterPro" id="IPR000593">
    <property type="entry name" value="RasGAP_C"/>
</dbReference>
<evidence type="ECO:0000259" key="4">
    <source>
        <dbReference type="PROSITE" id="PS50021"/>
    </source>
</evidence>
<dbReference type="PROSITE" id="PS50018">
    <property type="entry name" value="RAS_GTPASE_ACTIV_2"/>
    <property type="match status" value="1"/>
</dbReference>
<evidence type="ECO:0008006" key="7">
    <source>
        <dbReference type="Google" id="ProtNLM"/>
    </source>
</evidence>
<sequence length="1614" mass="186177">MTSPIKNNVALRYLESINDSGVETPNRLPLQPTLKYNLTPSRTKKDQTDEQDLDKLAKQLNINPTTSPSKTALLRSKFESPSVTVSSFKSPLSKSNTSAASSRSGTPLRRTPLDGNESKKPSTFKKDVIDLSSTKGYLETPLSFKDNNKLSPLKQQMNTPSPSHTPFLSSPSNNTSKYSPGYEYLCRIMALKNWLERVLQESITQEPTELISYIRNGIHLAKLTNVILNSKKTVFINDSKLQFRHTENINRFFQLLDHLNVPDLFRFELTDLYDAKNVPKVWFCLHAMSYMLNKIEPSYPRVENLVNRVDFSGEEIRTANRALVGAGLPNFSSADTSDSSPLKAGESSYMNRALASSNKPLPLKGFNSGDKIDKENPFMERSTKLLPKDEHVTRPEDSIYSPLKKNVEQYNYSRQSKLNSYSSSISKDIDYKSSKYYTPEVNEHIQNVIKLQALARGANFRYRMFVDRIMIKSFGDELTYFVSIMRGNMSRNKTVHKHRDELLIYKHELVELQSIIRSRLSKSLNNFNFSGCENSSIGFQSTIRGYLERKRVNTVKNALLKSKNSIIDLQSVMKAKLIRPKAIVLMKHKDSIEPSILEFQAICRGCLFHRYANNNIIKNLTNGGGIVQLQSIIRGQVIRDDIMRKREIISRSLSDLCDLQSIARGGISRTRLCNNVLVTLIYEDTVLNNLYAKARGNNVRKEIRWKKDTLKQNENKAILPIQTIFRGILCRFQREIKLDDLYNDIDNIINLQSVIRGKIIRNEIASIEQYYNVNSDKVIKAQAIIKSNFTQRAYKSLINMKNPPLTVIQRFAYLLTDNDMDYQEEMELSELKDKIISKSKTNEDLELQIENSDIKLSLLDKNKITVEEFIKHKNKYKTYKPATNNAVNLQNLAKLNKSSRERIDLYQTMFYFLQTKPVYFIRLYNSIPIASKDSKFNKDLQCYITLMFPIKDSSINHHSREEFFLVKFISSMMKNDMEYNCRTISDITKCQECFWIDYLLQFNNHTYQRLHLKSLMGKSVSNIIDNDDLDFESDPSEIYNDVVKREIKINGSSDMPEHVTSQVAIKNPDVSAKFVKNLMHLREFSTEVFNLLEKSIERIPIHMRLLSNNAYRLSQLYFPEKSEQQHLAVAGVIFIKHYISAILQYPENFGYLAKSPFNASLYNAKAKDNLRHLSRVLLQMFSMKPFSDNYLKPLNDYVLSMNDMIRKMVSRLIDVKSIEDEYELNDYDDIVTHERPKLSMKVSDMIMLEKIVSQNVDVMAPSSDDQLCDITSKLEDVINSADDFVTLTELGTVTLNLNPTTKEDSLADSKVSSLISQAKRCILYIIRIQEGSGLLELLISGIKPQHEAKFKEIVNFERKEMEESSTNIKKRPYYKTSLGNLSLLTYHELKKMALEIILKLESMGILTRKNAFQDILNQIAIDIKTKHSQRVNRKAQIDIANKTQKKLLDKEKFLTKQLSDYNQHIDNVLSELQLKSKDKKLFNIIPVFSKQYFYHRELKKSNRLPKFGSYKYSAKKLIDQEILIDFGGLMSQRYSSSSKLDFMFSCHEVGKFTIEAATGSVNIPGAYNSITIDQLLNLQYENKEKFELFDGMVILDTHNLTGFIFRKFYDLKKD</sequence>
<dbReference type="GO" id="GO:0005096">
    <property type="term" value="F:GTPase activator activity"/>
    <property type="evidence" value="ECO:0007669"/>
    <property type="project" value="TreeGrafter"/>
</dbReference>
<feature type="region of interest" description="Disordered" evidence="2">
    <location>
        <begin position="151"/>
        <end position="174"/>
    </location>
</feature>
<dbReference type="InterPro" id="IPR008936">
    <property type="entry name" value="Rho_GTPase_activation_prot"/>
</dbReference>
<dbReference type="CDD" id="cd12206">
    <property type="entry name" value="RasGAP_IQGAP_related"/>
    <property type="match status" value="1"/>
</dbReference>
<evidence type="ECO:0000313" key="5">
    <source>
        <dbReference type="EMBL" id="KSA01605.1"/>
    </source>
</evidence>
<dbReference type="SMART" id="SM00033">
    <property type="entry name" value="CH"/>
    <property type="match status" value="1"/>
</dbReference>
<dbReference type="SUPFAM" id="SSF48350">
    <property type="entry name" value="GTPase activation domain, GAP"/>
    <property type="match status" value="1"/>
</dbReference>
<dbReference type="RefSeq" id="XP_015467707.1">
    <property type="nucleotide sequence ID" value="XM_015611444.1"/>
</dbReference>
<reference evidence="5 6" key="1">
    <citation type="submission" date="2015-11" db="EMBL/GenBank/DDBJ databases">
        <title>The genome of Debaryomyces fabryi.</title>
        <authorList>
            <person name="Tafer H."/>
            <person name="Lopandic K."/>
        </authorList>
    </citation>
    <scope>NUCLEOTIDE SEQUENCE [LARGE SCALE GENOMIC DNA]</scope>
    <source>
        <strain evidence="5 6">CBS 789</strain>
    </source>
</reference>
<dbReference type="Pfam" id="PF00307">
    <property type="entry name" value="CH"/>
    <property type="match status" value="1"/>
</dbReference>
<comment type="caution">
    <text evidence="5">The sequence shown here is derived from an EMBL/GenBank/DDBJ whole genome shotgun (WGS) entry which is preliminary data.</text>
</comment>
<dbReference type="Pfam" id="PF00616">
    <property type="entry name" value="RasGAP"/>
    <property type="match status" value="1"/>
</dbReference>
<feature type="region of interest" description="Disordered" evidence="2">
    <location>
        <begin position="20"/>
        <end position="49"/>
    </location>
</feature>
<evidence type="ECO:0000256" key="1">
    <source>
        <dbReference type="SAM" id="Coils"/>
    </source>
</evidence>
<dbReference type="GO" id="GO:1903479">
    <property type="term" value="P:mitotic actomyosin contractile ring assembly actin filament organization"/>
    <property type="evidence" value="ECO:0007669"/>
    <property type="project" value="TreeGrafter"/>
</dbReference>
<dbReference type="InterPro" id="IPR001715">
    <property type="entry name" value="CH_dom"/>
</dbReference>
<dbReference type="SUPFAM" id="SSF47576">
    <property type="entry name" value="Calponin-homology domain, CH-domain"/>
    <property type="match status" value="1"/>
</dbReference>
<dbReference type="SUPFAM" id="SSF143885">
    <property type="entry name" value="RGC domain-like"/>
    <property type="match status" value="1"/>
</dbReference>
<dbReference type="InterPro" id="IPR001936">
    <property type="entry name" value="RasGAP_dom"/>
</dbReference>
<dbReference type="OrthoDB" id="775356at2759"/>
<feature type="region of interest" description="Disordered" evidence="2">
    <location>
        <begin position="84"/>
        <end position="122"/>
    </location>
</feature>
<dbReference type="PANTHER" id="PTHR14149">
    <property type="entry name" value="RAS GTPASE-ACTIVATING PROTEIN WITH IQ MOTIF"/>
    <property type="match status" value="1"/>
</dbReference>
<feature type="domain" description="Ras-GAP" evidence="3">
    <location>
        <begin position="1011"/>
        <end position="1182"/>
    </location>
</feature>
<dbReference type="PANTHER" id="PTHR14149:SF14">
    <property type="entry name" value="CALPONIN-HOMOLOGY (CH) DOMAIN-CONTAINING PROTEIN"/>
    <property type="match status" value="1"/>
</dbReference>
<dbReference type="CDD" id="cd21206">
    <property type="entry name" value="CH_IQGAP"/>
    <property type="match status" value="1"/>
</dbReference>
<dbReference type="GO" id="GO:0005516">
    <property type="term" value="F:calmodulin binding"/>
    <property type="evidence" value="ECO:0007669"/>
    <property type="project" value="TreeGrafter"/>
</dbReference>
<evidence type="ECO:0000259" key="3">
    <source>
        <dbReference type="PROSITE" id="PS50018"/>
    </source>
</evidence>
<organism evidence="5 6">
    <name type="scientific">Debaryomyces fabryi</name>
    <dbReference type="NCBI Taxonomy" id="58627"/>
    <lineage>
        <taxon>Eukaryota</taxon>
        <taxon>Fungi</taxon>
        <taxon>Dikarya</taxon>
        <taxon>Ascomycota</taxon>
        <taxon>Saccharomycotina</taxon>
        <taxon>Pichiomycetes</taxon>
        <taxon>Debaryomycetaceae</taxon>
        <taxon>Debaryomyces</taxon>
    </lineage>
</organism>
<gene>
    <name evidence="5" type="ORF">AC631_02614</name>
</gene>
<dbReference type="Proteomes" id="UP000054251">
    <property type="component" value="Unassembled WGS sequence"/>
</dbReference>
<dbReference type="GO" id="GO:0110085">
    <property type="term" value="C:mitotic actomyosin contractile ring"/>
    <property type="evidence" value="ECO:0007669"/>
    <property type="project" value="TreeGrafter"/>
</dbReference>
<dbReference type="Gene3D" id="1.10.506.10">
    <property type="entry name" value="GTPase Activation - p120gap, domain 1"/>
    <property type="match status" value="1"/>
</dbReference>
<dbReference type="Pfam" id="PF03836">
    <property type="entry name" value="RasGAP_C"/>
    <property type="match status" value="1"/>
</dbReference>
<protein>
    <recommendedName>
        <fullName evidence="7">Ras-GAP domain-containing protein</fullName>
    </recommendedName>
</protein>
<evidence type="ECO:0000313" key="6">
    <source>
        <dbReference type="Proteomes" id="UP000054251"/>
    </source>
</evidence>
<name>A0A0V1PZY3_9ASCO</name>
<dbReference type="Gene3D" id="1.10.418.10">
    <property type="entry name" value="Calponin-like domain"/>
    <property type="match status" value="1"/>
</dbReference>
<dbReference type="GeneID" id="26839623"/>
<dbReference type="PROSITE" id="PS50021">
    <property type="entry name" value="CH"/>
    <property type="match status" value="1"/>
</dbReference>
<dbReference type="InterPro" id="IPR000048">
    <property type="entry name" value="IQ_motif_EF-hand-BS"/>
</dbReference>
<proteinExistence type="predicted"/>
<evidence type="ECO:0000256" key="2">
    <source>
        <dbReference type="SAM" id="MobiDB-lite"/>
    </source>
</evidence>
<keyword evidence="1" id="KW-0175">Coiled coil</keyword>